<dbReference type="Pfam" id="PF26083">
    <property type="entry name" value="TM_Tm6sf2"/>
    <property type="match status" value="1"/>
</dbReference>
<feature type="region of interest" description="Disordered" evidence="8">
    <location>
        <begin position="361"/>
        <end position="401"/>
    </location>
</feature>
<evidence type="ECO:0000256" key="5">
    <source>
        <dbReference type="ARBA" id="ARBA00023136"/>
    </source>
</evidence>
<feature type="domain" description="EXPERA" evidence="10">
    <location>
        <begin position="210"/>
        <end position="347"/>
    </location>
</feature>
<keyword evidence="12" id="KW-1185">Reference proteome</keyword>
<feature type="transmembrane region" description="Helical" evidence="9">
    <location>
        <begin position="288"/>
        <end position="310"/>
    </location>
</feature>
<dbReference type="InterPro" id="IPR047195">
    <property type="entry name" value="TM6SF1-like"/>
</dbReference>
<dbReference type="CDD" id="cd21106">
    <property type="entry name" value="TM6SF1-like"/>
    <property type="match status" value="1"/>
</dbReference>
<keyword evidence="3" id="KW-0677">Repeat</keyword>
<dbReference type="Proteomes" id="UP000005408">
    <property type="component" value="Unassembled WGS sequence"/>
</dbReference>
<dbReference type="GO" id="GO:0016020">
    <property type="term" value="C:membrane"/>
    <property type="evidence" value="ECO:0007669"/>
    <property type="project" value="UniProtKB-UniRule"/>
</dbReference>
<sequence length="401" mass="44594">MELKGTIVVLFASILSVPIAYAVNLIPGITEKPVAIFIIGLACLLLAFLVPALAKYFKLVQNDDPLYYAMSILTFAAVIDLTIALENDGFVHSVMAFYFVSGEPYLKSGHGSGINYHDGIIHFACYIIILLAIDNRKDYREVGLFWGGSIINSLIVLMVGGAVGKHGANWSMLLNVIYMVVPLWITKKVLDKPSNLKGNSGNESILKRPFDIVTILLLLSTMFIYIFKGLAALGCNSTVTLNLVNKSEPYLSDPIAFPKIQMVTYLFYFVPFCAFASYSLFNGPAKQWFLDWLIIYAGATLNGQIPYIFASLHHLTEKKYRLPNTTDAKWSFWTQNLYLLIVPQLLLVYYCWTNLKAGKKGNSGNSVNSPLKTPSRKPNSGVANSAGRYNLRNRNVPKDLD</sequence>
<organism evidence="11 12">
    <name type="scientific">Magallana gigas</name>
    <name type="common">Pacific oyster</name>
    <name type="synonym">Crassostrea gigas</name>
    <dbReference type="NCBI Taxonomy" id="29159"/>
    <lineage>
        <taxon>Eukaryota</taxon>
        <taxon>Metazoa</taxon>
        <taxon>Spiralia</taxon>
        <taxon>Lophotrochozoa</taxon>
        <taxon>Mollusca</taxon>
        <taxon>Bivalvia</taxon>
        <taxon>Autobranchia</taxon>
        <taxon>Pteriomorphia</taxon>
        <taxon>Ostreida</taxon>
        <taxon>Ostreoidea</taxon>
        <taxon>Ostreidae</taxon>
        <taxon>Magallana</taxon>
    </lineage>
</organism>
<evidence type="ECO:0000313" key="12">
    <source>
        <dbReference type="Proteomes" id="UP000005408"/>
    </source>
</evidence>
<protein>
    <recommendedName>
        <fullName evidence="10">EXPERA domain-containing protein</fullName>
    </recommendedName>
</protein>
<feature type="transmembrane region" description="Helical" evidence="9">
    <location>
        <begin position="262"/>
        <end position="281"/>
    </location>
</feature>
<evidence type="ECO:0000313" key="11">
    <source>
        <dbReference type="EnsemblMetazoa" id="G12263.2:cds"/>
    </source>
</evidence>
<feature type="transmembrane region" description="Helical" evidence="9">
    <location>
        <begin position="32"/>
        <end position="54"/>
    </location>
</feature>
<evidence type="ECO:0000256" key="2">
    <source>
        <dbReference type="ARBA" id="ARBA00022692"/>
    </source>
</evidence>
<dbReference type="PROSITE" id="PS51751">
    <property type="entry name" value="EXPERA"/>
    <property type="match status" value="2"/>
</dbReference>
<evidence type="ECO:0000256" key="9">
    <source>
        <dbReference type="SAM" id="Phobius"/>
    </source>
</evidence>
<feature type="transmembrane region" description="Helical" evidence="9">
    <location>
        <begin position="330"/>
        <end position="352"/>
    </location>
</feature>
<evidence type="ECO:0000256" key="6">
    <source>
        <dbReference type="ARBA" id="ARBA00034760"/>
    </source>
</evidence>
<keyword evidence="2 7" id="KW-0812">Transmembrane</keyword>
<evidence type="ECO:0000256" key="1">
    <source>
        <dbReference type="ARBA" id="ARBA00004127"/>
    </source>
</evidence>
<dbReference type="EnsemblMetazoa" id="G12263.3">
    <property type="protein sequence ID" value="G12263.3:cds"/>
    <property type="gene ID" value="G12263"/>
</dbReference>
<dbReference type="AlphaFoldDB" id="A0A8W8I4A8"/>
<feature type="transmembrane region" description="Helical" evidence="9">
    <location>
        <begin position="114"/>
        <end position="133"/>
    </location>
</feature>
<keyword evidence="5 7" id="KW-0472">Membrane</keyword>
<feature type="transmembrane region" description="Helical" evidence="9">
    <location>
        <begin position="210"/>
        <end position="227"/>
    </location>
</feature>
<name>A0A8W8I4A8_MAGGI</name>
<dbReference type="InterPro" id="IPR059044">
    <property type="entry name" value="TM_Tm6sf1/2"/>
</dbReference>
<feature type="transmembrane region" description="Helical" evidence="9">
    <location>
        <begin position="170"/>
        <end position="190"/>
    </location>
</feature>
<evidence type="ECO:0000256" key="8">
    <source>
        <dbReference type="SAM" id="MobiDB-lite"/>
    </source>
</evidence>
<dbReference type="EnsemblMetazoa" id="G12263.1">
    <property type="protein sequence ID" value="G12263.1:cds"/>
    <property type="gene ID" value="G12263"/>
</dbReference>
<dbReference type="OMA" id="PELQEPY"/>
<keyword evidence="4 7" id="KW-1133">Transmembrane helix</keyword>
<evidence type="ECO:0000256" key="4">
    <source>
        <dbReference type="ARBA" id="ARBA00022989"/>
    </source>
</evidence>
<feature type="compositionally biased region" description="Polar residues" evidence="8">
    <location>
        <begin position="362"/>
        <end position="383"/>
    </location>
</feature>
<dbReference type="GO" id="GO:0012505">
    <property type="term" value="C:endomembrane system"/>
    <property type="evidence" value="ECO:0007669"/>
    <property type="project" value="UniProtKB-SubCell"/>
</dbReference>
<feature type="domain" description="EXPERA" evidence="10">
    <location>
        <begin position="63"/>
        <end position="186"/>
    </location>
</feature>
<dbReference type="PANTHER" id="PTHR14568">
    <property type="entry name" value="TRANSMEMBRANE SUPERFAMILY 6 MEMBER 1/2"/>
    <property type="match status" value="1"/>
</dbReference>
<feature type="transmembrane region" description="Helical" evidence="9">
    <location>
        <begin position="145"/>
        <end position="164"/>
    </location>
</feature>
<evidence type="ECO:0000256" key="7">
    <source>
        <dbReference type="PROSITE-ProRule" id="PRU01087"/>
    </source>
</evidence>
<dbReference type="EnsemblMetazoa" id="G12263.2">
    <property type="protein sequence ID" value="G12263.2:cds"/>
    <property type="gene ID" value="G12263"/>
</dbReference>
<evidence type="ECO:0000259" key="10">
    <source>
        <dbReference type="PROSITE" id="PS51751"/>
    </source>
</evidence>
<reference evidence="11" key="1">
    <citation type="submission" date="2022-08" db="UniProtKB">
        <authorList>
            <consortium name="EnsemblMetazoa"/>
        </authorList>
    </citation>
    <scope>IDENTIFICATION</scope>
    <source>
        <strain evidence="11">05x7-T-G4-1.051#20</strain>
    </source>
</reference>
<feature type="transmembrane region" description="Helical" evidence="9">
    <location>
        <begin position="66"/>
        <end position="85"/>
    </location>
</feature>
<proteinExistence type="inferred from homology"/>
<dbReference type="OrthoDB" id="8181520at2759"/>
<dbReference type="PANTHER" id="PTHR14568:SF8">
    <property type="entry name" value="EXPERA DOMAIN-CONTAINING PROTEIN"/>
    <property type="match status" value="1"/>
</dbReference>
<evidence type="ECO:0000256" key="3">
    <source>
        <dbReference type="ARBA" id="ARBA00022737"/>
    </source>
</evidence>
<comment type="subcellular location">
    <subcellularLocation>
        <location evidence="1">Endomembrane system</location>
        <topology evidence="1">Multi-pass membrane protein</topology>
    </subcellularLocation>
</comment>
<dbReference type="InterPro" id="IPR033118">
    <property type="entry name" value="EXPERA"/>
</dbReference>
<accession>A0A8W8I4A8</accession>
<comment type="similarity">
    <text evidence="6">Belongs to the TM6SF family.</text>
</comment>